<name>A0AAW1JSP0_SAPOF</name>
<dbReference type="InterPro" id="IPR023213">
    <property type="entry name" value="CAT-like_dom_sf"/>
</dbReference>
<keyword evidence="2" id="KW-0808">Transferase</keyword>
<dbReference type="Pfam" id="PF02458">
    <property type="entry name" value="Transferase"/>
    <property type="match status" value="1"/>
</dbReference>
<dbReference type="InterPro" id="IPR050317">
    <property type="entry name" value="Plant_Fungal_Acyltransferase"/>
</dbReference>
<keyword evidence="3" id="KW-0012">Acyltransferase</keyword>
<proteinExistence type="inferred from homology"/>
<protein>
    <submittedName>
        <fullName evidence="4">Uncharacterized protein</fullName>
    </submittedName>
</protein>
<evidence type="ECO:0000313" key="4">
    <source>
        <dbReference type="EMBL" id="KAK9707340.1"/>
    </source>
</evidence>
<gene>
    <name evidence="4" type="ORF">RND81_07G190600</name>
</gene>
<evidence type="ECO:0000256" key="3">
    <source>
        <dbReference type="ARBA" id="ARBA00023315"/>
    </source>
</evidence>
<organism evidence="4 5">
    <name type="scientific">Saponaria officinalis</name>
    <name type="common">Common soapwort</name>
    <name type="synonym">Lychnis saponaria</name>
    <dbReference type="NCBI Taxonomy" id="3572"/>
    <lineage>
        <taxon>Eukaryota</taxon>
        <taxon>Viridiplantae</taxon>
        <taxon>Streptophyta</taxon>
        <taxon>Embryophyta</taxon>
        <taxon>Tracheophyta</taxon>
        <taxon>Spermatophyta</taxon>
        <taxon>Magnoliopsida</taxon>
        <taxon>eudicotyledons</taxon>
        <taxon>Gunneridae</taxon>
        <taxon>Pentapetalae</taxon>
        <taxon>Caryophyllales</taxon>
        <taxon>Caryophyllaceae</taxon>
        <taxon>Caryophylleae</taxon>
        <taxon>Saponaria</taxon>
    </lineage>
</organism>
<accession>A0AAW1JSP0</accession>
<dbReference type="Gene3D" id="3.30.559.10">
    <property type="entry name" value="Chloramphenicol acetyltransferase-like domain"/>
    <property type="match status" value="2"/>
</dbReference>
<sequence>MSTPFFNTDTLKKSLAKVLVPYYTLAGRLNFNKSNGRYEIDCNAEGVVFIEAETKCSLTDLGTEINPNTELNKELFATCDYSEGLLSLVPLLMVQLTRFKCGGVCLGLSQQHHAADGTSFFGFVNSWAKLTKGADIDFMPVHDRFKYLAPRDPPQLGSNCIDLPLPPLNFATNTSTTSVNFVLSEGQINVLKQEAMSSQELSSSSYKMTTFSVLAGHVWRSACKARNLSQDQDVQLSIPVDGRPILKNPALPLGYTGNTILDVTCKAKAEDIVHKPLWYAVSKVCEALTKVKDSECFRSAIDYIETRPSLEPLIRGTHSFACPNLWINSLTTMPFKEADFGWGAPKFFRRGGVLHEGRSFILPSENDGNWLLSIMLFSVHMTSFEKYLYESTPSRL</sequence>
<dbReference type="AlphaFoldDB" id="A0AAW1JSP0"/>
<keyword evidence="5" id="KW-1185">Reference proteome</keyword>
<comment type="similarity">
    <text evidence="1">Belongs to the plant acyltransferase family.</text>
</comment>
<dbReference type="PANTHER" id="PTHR31642">
    <property type="entry name" value="TRICHOTHECENE 3-O-ACETYLTRANSFERASE"/>
    <property type="match status" value="1"/>
</dbReference>
<evidence type="ECO:0000313" key="5">
    <source>
        <dbReference type="Proteomes" id="UP001443914"/>
    </source>
</evidence>
<dbReference type="PANTHER" id="PTHR31642:SF11">
    <property type="entry name" value="SHIKIMATE O-HYDROXYCINNAMOYLTRANSFERASE"/>
    <property type="match status" value="1"/>
</dbReference>
<comment type="caution">
    <text evidence="4">The sequence shown here is derived from an EMBL/GenBank/DDBJ whole genome shotgun (WGS) entry which is preliminary data.</text>
</comment>
<dbReference type="Proteomes" id="UP001443914">
    <property type="component" value="Unassembled WGS sequence"/>
</dbReference>
<dbReference type="EMBL" id="JBDFQZ010000007">
    <property type="protein sequence ID" value="KAK9707340.1"/>
    <property type="molecule type" value="Genomic_DNA"/>
</dbReference>
<dbReference type="GO" id="GO:0016747">
    <property type="term" value="F:acyltransferase activity, transferring groups other than amino-acyl groups"/>
    <property type="evidence" value="ECO:0007669"/>
    <property type="project" value="TreeGrafter"/>
</dbReference>
<reference evidence="4" key="1">
    <citation type="submission" date="2024-03" db="EMBL/GenBank/DDBJ databases">
        <title>WGS assembly of Saponaria officinalis var. Norfolk2.</title>
        <authorList>
            <person name="Jenkins J."/>
            <person name="Shu S."/>
            <person name="Grimwood J."/>
            <person name="Barry K."/>
            <person name="Goodstein D."/>
            <person name="Schmutz J."/>
            <person name="Leebens-Mack J."/>
            <person name="Osbourn A."/>
        </authorList>
    </citation>
    <scope>NUCLEOTIDE SEQUENCE [LARGE SCALE GENOMIC DNA]</scope>
    <source>
        <strain evidence="4">JIC</strain>
    </source>
</reference>
<evidence type="ECO:0000256" key="1">
    <source>
        <dbReference type="ARBA" id="ARBA00009861"/>
    </source>
</evidence>
<evidence type="ECO:0000256" key="2">
    <source>
        <dbReference type="ARBA" id="ARBA00022679"/>
    </source>
</evidence>